<gene>
    <name evidence="1" type="ORF">SAMN05443245_5853</name>
</gene>
<dbReference type="EMBL" id="FNKP01000002">
    <property type="protein sequence ID" value="SDR42510.1"/>
    <property type="molecule type" value="Genomic_DNA"/>
</dbReference>
<sequence>MLTRQQRRAAERAHAKLKIVSTLNPVRLAINEGLPAWRTPAKPAPTPAPAIAIDCNQTNEAAAEPGEAGAGVETKTNTIKRSPRIKARLPTPERLDQPEKFKHCDTCGQYLGEALFKRDPNGLFGISDTCRVCTRIQAFENGELSIVSPHAEAGAKVSDSGNPQLTELPIREDRREPSGWPTNPFTRTAQVIRRQSTREQSTSVYVMAIDATQPLETADTV</sequence>
<protein>
    <submittedName>
        <fullName evidence="1">Uncharacterized protein</fullName>
    </submittedName>
</protein>
<dbReference type="Proteomes" id="UP000183487">
    <property type="component" value="Unassembled WGS sequence"/>
</dbReference>
<reference evidence="2" key="1">
    <citation type="submission" date="2016-10" db="EMBL/GenBank/DDBJ databases">
        <authorList>
            <person name="Varghese N."/>
        </authorList>
    </citation>
    <scope>NUCLEOTIDE SEQUENCE [LARGE SCALE GENOMIC DNA]</scope>
    <source>
        <strain evidence="2">GAS106B</strain>
    </source>
</reference>
<proteinExistence type="predicted"/>
<name>A0A1H1IY76_9BURK</name>
<dbReference type="AlphaFoldDB" id="A0A1H1IY76"/>
<accession>A0A1H1IY76</accession>
<evidence type="ECO:0000313" key="1">
    <source>
        <dbReference type="EMBL" id="SDR42510.1"/>
    </source>
</evidence>
<keyword evidence="2" id="KW-1185">Reference proteome</keyword>
<organism evidence="1 2">
    <name type="scientific">Paraburkholderia fungorum</name>
    <dbReference type="NCBI Taxonomy" id="134537"/>
    <lineage>
        <taxon>Bacteria</taxon>
        <taxon>Pseudomonadati</taxon>
        <taxon>Pseudomonadota</taxon>
        <taxon>Betaproteobacteria</taxon>
        <taxon>Burkholderiales</taxon>
        <taxon>Burkholderiaceae</taxon>
        <taxon>Paraburkholderia</taxon>
    </lineage>
</organism>
<evidence type="ECO:0000313" key="2">
    <source>
        <dbReference type="Proteomes" id="UP000183487"/>
    </source>
</evidence>